<dbReference type="PANTHER" id="PTHR46490:SF6">
    <property type="entry name" value="ASIALOGLYCOPROTEIN RECEPTOR 1-LIKE-RELATED"/>
    <property type="match status" value="1"/>
</dbReference>
<dbReference type="Gene3D" id="3.10.100.10">
    <property type="entry name" value="Mannose-Binding Protein A, subunit A"/>
    <property type="match status" value="1"/>
</dbReference>
<dbReference type="OrthoDB" id="6142627at2759"/>
<dbReference type="InterPro" id="IPR016186">
    <property type="entry name" value="C-type_lectin-like/link_sf"/>
</dbReference>
<sequence>MENANKTAIENQSQSKEQKEPTGEFTCTRSDWILDGSKCYKTISGSPSDGQARCSNEDPNAILMLAPSSTMATVVGTLFSGEKIWVGLRFREGAEWFWDDGSNGPVTWGSTPILPQLCIGVFDTGLMYDYDCYKLDGLICQKDLDVSGSCESGWTNFGNHCFKRLRLKSSGVNFSNGRILCSNENAFVMMPRSQSEASEIATNLALRNLEPNKRDLDYICAYIQNGQFYNGECTALERVLCKIDALSTTMFASKEPISSVKSETKVTPEHLSTALKVSSHISSVFSKTSTKHPQIPTQTTKYKDDDTTQTTYKQTSSIKPTIISSQIGKSNCLQSTTNSCHCQKRTVANTTENKDIKTLKVSDFIWLKKCALQPMIDSGMFNVFNCPYICKCSPKGSTKFQEDMFACVRRP</sequence>
<proteinExistence type="predicted"/>
<protein>
    <recommendedName>
        <fullName evidence="5">C-type lectin domain-containing protein</fullName>
    </recommendedName>
</protein>
<feature type="compositionally biased region" description="Polar residues" evidence="4">
    <location>
        <begin position="1"/>
        <end position="15"/>
    </location>
</feature>
<evidence type="ECO:0000256" key="4">
    <source>
        <dbReference type="SAM" id="MobiDB-lite"/>
    </source>
</evidence>
<evidence type="ECO:0000313" key="6">
    <source>
        <dbReference type="EMBL" id="CAC5384692.1"/>
    </source>
</evidence>
<evidence type="ECO:0000256" key="1">
    <source>
        <dbReference type="ARBA" id="ARBA00022734"/>
    </source>
</evidence>
<organism evidence="6 7">
    <name type="scientific">Mytilus coruscus</name>
    <name type="common">Sea mussel</name>
    <dbReference type="NCBI Taxonomy" id="42192"/>
    <lineage>
        <taxon>Eukaryota</taxon>
        <taxon>Metazoa</taxon>
        <taxon>Spiralia</taxon>
        <taxon>Lophotrochozoa</taxon>
        <taxon>Mollusca</taxon>
        <taxon>Bivalvia</taxon>
        <taxon>Autobranchia</taxon>
        <taxon>Pteriomorphia</taxon>
        <taxon>Mytilida</taxon>
        <taxon>Mytiloidea</taxon>
        <taxon>Mytilidae</taxon>
        <taxon>Mytilinae</taxon>
        <taxon>Mytilus</taxon>
    </lineage>
</organism>
<feature type="domain" description="C-type lectin" evidence="5">
    <location>
        <begin position="35"/>
        <end position="141"/>
    </location>
</feature>
<dbReference type="SMART" id="SM00034">
    <property type="entry name" value="CLECT"/>
    <property type="match status" value="2"/>
</dbReference>
<evidence type="ECO:0000313" key="7">
    <source>
        <dbReference type="Proteomes" id="UP000507470"/>
    </source>
</evidence>
<evidence type="ECO:0000259" key="5">
    <source>
        <dbReference type="PROSITE" id="PS50041"/>
    </source>
</evidence>
<dbReference type="Proteomes" id="UP000507470">
    <property type="component" value="Unassembled WGS sequence"/>
</dbReference>
<dbReference type="InterPro" id="IPR016187">
    <property type="entry name" value="CTDL_fold"/>
</dbReference>
<dbReference type="InterPro" id="IPR001304">
    <property type="entry name" value="C-type_lectin-like"/>
</dbReference>
<keyword evidence="1" id="KW-0430">Lectin</keyword>
<name>A0A6J8BM04_MYTCO</name>
<feature type="region of interest" description="Disordered" evidence="4">
    <location>
        <begin position="1"/>
        <end position="24"/>
    </location>
</feature>
<dbReference type="SUPFAM" id="SSF56436">
    <property type="entry name" value="C-type lectin-like"/>
    <property type="match status" value="2"/>
</dbReference>
<dbReference type="GO" id="GO:0030246">
    <property type="term" value="F:carbohydrate binding"/>
    <property type="evidence" value="ECO:0007669"/>
    <property type="project" value="UniProtKB-KW"/>
</dbReference>
<keyword evidence="3" id="KW-0325">Glycoprotein</keyword>
<dbReference type="PROSITE" id="PS50041">
    <property type="entry name" value="C_TYPE_LECTIN_2"/>
    <property type="match status" value="1"/>
</dbReference>
<keyword evidence="7" id="KW-1185">Reference proteome</keyword>
<dbReference type="PANTHER" id="PTHR46490">
    <property type="entry name" value="C-TYPE LECTIN DOMAIN FAMILY 12 MEMBER A-RELATED"/>
    <property type="match status" value="1"/>
</dbReference>
<dbReference type="AlphaFoldDB" id="A0A6J8BM04"/>
<dbReference type="EMBL" id="CACVKT020003603">
    <property type="protein sequence ID" value="CAC5384692.1"/>
    <property type="molecule type" value="Genomic_DNA"/>
</dbReference>
<gene>
    <name evidence="6" type="ORF">MCOR_20306</name>
</gene>
<dbReference type="CDD" id="cd00037">
    <property type="entry name" value="CLECT"/>
    <property type="match status" value="1"/>
</dbReference>
<evidence type="ECO:0000256" key="2">
    <source>
        <dbReference type="ARBA" id="ARBA00023157"/>
    </source>
</evidence>
<evidence type="ECO:0000256" key="3">
    <source>
        <dbReference type="ARBA" id="ARBA00023180"/>
    </source>
</evidence>
<dbReference type="InterPro" id="IPR052309">
    <property type="entry name" value="C-type_Lectin_Domain_Fam1"/>
</dbReference>
<reference evidence="6 7" key="1">
    <citation type="submission" date="2020-06" db="EMBL/GenBank/DDBJ databases">
        <authorList>
            <person name="Li R."/>
            <person name="Bekaert M."/>
        </authorList>
    </citation>
    <scope>NUCLEOTIDE SEQUENCE [LARGE SCALE GENOMIC DNA]</scope>
    <source>
        <strain evidence="7">wild</strain>
    </source>
</reference>
<keyword evidence="2" id="KW-1015">Disulfide bond</keyword>
<accession>A0A6J8BM04</accession>